<reference evidence="3 4" key="1">
    <citation type="submission" date="2016-07" db="EMBL/GenBank/DDBJ databases">
        <title>Pervasive Adenine N6-methylation of Active Genes in Fungi.</title>
        <authorList>
            <consortium name="DOE Joint Genome Institute"/>
            <person name="Mondo S.J."/>
            <person name="Dannebaum R.O."/>
            <person name="Kuo R.C."/>
            <person name="Labutti K."/>
            <person name="Haridas S."/>
            <person name="Kuo A."/>
            <person name="Salamov A."/>
            <person name="Ahrendt S.R."/>
            <person name="Lipzen A."/>
            <person name="Sullivan W."/>
            <person name="Andreopoulos W.B."/>
            <person name="Clum A."/>
            <person name="Lindquist E."/>
            <person name="Daum C."/>
            <person name="Ramamoorthy G.K."/>
            <person name="Gryganskyi A."/>
            <person name="Culley D."/>
            <person name="Magnuson J.K."/>
            <person name="James T.Y."/>
            <person name="O'Malley M.A."/>
            <person name="Stajich J.E."/>
            <person name="Spatafora J.W."/>
            <person name="Visel A."/>
            <person name="Grigoriev I.V."/>
        </authorList>
    </citation>
    <scope>NUCLEOTIDE SEQUENCE [LARGE SCALE GENOMIC DNA]</scope>
    <source>
        <strain evidence="3 4">NRRL 3301</strain>
    </source>
</reference>
<protein>
    <submittedName>
        <fullName evidence="3">Uncharacterized protein</fullName>
    </submittedName>
</protein>
<evidence type="ECO:0000313" key="4">
    <source>
        <dbReference type="Proteomes" id="UP000242146"/>
    </source>
</evidence>
<dbReference type="EMBL" id="MCGT01000055">
    <property type="protein sequence ID" value="ORX43490.1"/>
    <property type="molecule type" value="Genomic_DNA"/>
</dbReference>
<proteinExistence type="predicted"/>
<comment type="caution">
    <text evidence="3">The sequence shown here is derived from an EMBL/GenBank/DDBJ whole genome shotgun (WGS) entry which is preliminary data.</text>
</comment>
<gene>
    <name evidence="3" type="ORF">DM01DRAFT_1200160</name>
</gene>
<feature type="region of interest" description="Disordered" evidence="1">
    <location>
        <begin position="60"/>
        <end position="81"/>
    </location>
</feature>
<organism evidence="3 4">
    <name type="scientific">Hesseltinella vesiculosa</name>
    <dbReference type="NCBI Taxonomy" id="101127"/>
    <lineage>
        <taxon>Eukaryota</taxon>
        <taxon>Fungi</taxon>
        <taxon>Fungi incertae sedis</taxon>
        <taxon>Mucoromycota</taxon>
        <taxon>Mucoromycotina</taxon>
        <taxon>Mucoromycetes</taxon>
        <taxon>Mucorales</taxon>
        <taxon>Cunninghamellaceae</taxon>
        <taxon>Hesseltinella</taxon>
    </lineage>
</organism>
<evidence type="ECO:0000313" key="3">
    <source>
        <dbReference type="EMBL" id="ORX43490.1"/>
    </source>
</evidence>
<dbReference type="Proteomes" id="UP000242146">
    <property type="component" value="Unassembled WGS sequence"/>
</dbReference>
<accession>A0A1X2G358</accession>
<dbReference type="OrthoDB" id="70250at2759"/>
<evidence type="ECO:0000256" key="1">
    <source>
        <dbReference type="SAM" id="MobiDB-lite"/>
    </source>
</evidence>
<keyword evidence="4" id="KW-1185">Reference proteome</keyword>
<keyword evidence="2" id="KW-0812">Transmembrane</keyword>
<feature type="transmembrane region" description="Helical" evidence="2">
    <location>
        <begin position="33"/>
        <end position="51"/>
    </location>
</feature>
<evidence type="ECO:0000256" key="2">
    <source>
        <dbReference type="SAM" id="Phobius"/>
    </source>
</evidence>
<sequence length="81" mass="9312">MRRFVGIVIIAFWLGYLSATCDLFELLAQIKPVIYIVCTIGCIYLSILIPLERIAVHEAEQRPKTSFRTSAQEHLKRRGSF</sequence>
<name>A0A1X2G358_9FUNG</name>
<keyword evidence="2" id="KW-1133">Transmembrane helix</keyword>
<keyword evidence="2" id="KW-0472">Membrane</keyword>
<dbReference type="AlphaFoldDB" id="A0A1X2G358"/>